<dbReference type="RefSeq" id="WP_188573347.1">
    <property type="nucleotide sequence ID" value="NZ_BMFW01000034.1"/>
</dbReference>
<dbReference type="InterPro" id="IPR011008">
    <property type="entry name" value="Dimeric_a/b-barrel"/>
</dbReference>
<reference evidence="3" key="1">
    <citation type="journal article" date="2019" name="Int. J. Syst. Evol. Microbiol.">
        <title>The Global Catalogue of Microorganisms (GCM) 10K type strain sequencing project: providing services to taxonomists for standard genome sequencing and annotation.</title>
        <authorList>
            <consortium name="The Broad Institute Genomics Platform"/>
            <consortium name="The Broad Institute Genome Sequencing Center for Infectious Disease"/>
            <person name="Wu L."/>
            <person name="Ma J."/>
        </authorList>
    </citation>
    <scope>NUCLEOTIDE SEQUENCE [LARGE SCALE GENOMIC DNA]</scope>
    <source>
        <strain evidence="3">CGMCC 1.12778</strain>
    </source>
</reference>
<dbReference type="InterPro" id="IPR007138">
    <property type="entry name" value="ABM_dom"/>
</dbReference>
<feature type="domain" description="ABM" evidence="1">
    <location>
        <begin position="25"/>
        <end position="73"/>
    </location>
</feature>
<comment type="caution">
    <text evidence="2">The sequence shown here is derived from an EMBL/GenBank/DDBJ whole genome shotgun (WGS) entry which is preliminary data.</text>
</comment>
<dbReference type="GO" id="GO:0004497">
    <property type="term" value="F:monooxygenase activity"/>
    <property type="evidence" value="ECO:0007669"/>
    <property type="project" value="UniProtKB-KW"/>
</dbReference>
<dbReference type="Proteomes" id="UP000643279">
    <property type="component" value="Unassembled WGS sequence"/>
</dbReference>
<organism evidence="2 3">
    <name type="scientific">Arthrobacter liuii</name>
    <dbReference type="NCBI Taxonomy" id="1476996"/>
    <lineage>
        <taxon>Bacteria</taxon>
        <taxon>Bacillati</taxon>
        <taxon>Actinomycetota</taxon>
        <taxon>Actinomycetes</taxon>
        <taxon>Micrococcales</taxon>
        <taxon>Micrococcaceae</taxon>
        <taxon>Arthrobacter</taxon>
    </lineage>
</organism>
<dbReference type="Gene3D" id="3.30.70.100">
    <property type="match status" value="1"/>
</dbReference>
<accession>A0ABQ2B0L5</accession>
<dbReference type="EMBL" id="BMFW01000034">
    <property type="protein sequence ID" value="GGI01403.1"/>
    <property type="molecule type" value="Genomic_DNA"/>
</dbReference>
<keyword evidence="3" id="KW-1185">Reference proteome</keyword>
<sequence>MTGIHLNGHLVCRDTNDVSIVFQHLGRHTELTRAEPGCVSFQVTPTDDPLVWQVQEQFCDAAAFKAHQERVAASDWGHATAGIERRYTIEGL</sequence>
<name>A0ABQ2B0L5_9MICC</name>
<proteinExistence type="predicted"/>
<protein>
    <submittedName>
        <fullName evidence="2">Antibiotic biosynthesis monooxygenase</fullName>
    </submittedName>
</protein>
<gene>
    <name evidence="2" type="ORF">GCM10007170_40760</name>
</gene>
<dbReference type="Pfam" id="PF03992">
    <property type="entry name" value="ABM"/>
    <property type="match status" value="1"/>
</dbReference>
<keyword evidence="2" id="KW-0503">Monooxygenase</keyword>
<dbReference type="SUPFAM" id="SSF54909">
    <property type="entry name" value="Dimeric alpha+beta barrel"/>
    <property type="match status" value="1"/>
</dbReference>
<evidence type="ECO:0000313" key="3">
    <source>
        <dbReference type="Proteomes" id="UP000643279"/>
    </source>
</evidence>
<evidence type="ECO:0000313" key="2">
    <source>
        <dbReference type="EMBL" id="GGI01403.1"/>
    </source>
</evidence>
<evidence type="ECO:0000259" key="1">
    <source>
        <dbReference type="Pfam" id="PF03992"/>
    </source>
</evidence>
<keyword evidence="2" id="KW-0560">Oxidoreductase</keyword>